<dbReference type="RefSeq" id="XP_017883019.1">
    <property type="nucleotide sequence ID" value="XM_018027530.1"/>
</dbReference>
<dbReference type="SUPFAM" id="SSF54690">
    <property type="entry name" value="Molybdopterin synthase subunit MoaE"/>
    <property type="match status" value="1"/>
</dbReference>
<comment type="subcellular location">
    <subcellularLocation>
        <location evidence="4">Cytoplasm</location>
    </subcellularLocation>
</comment>
<evidence type="ECO:0000313" key="5">
    <source>
        <dbReference type="Proteomes" id="UP000694925"/>
    </source>
</evidence>
<evidence type="ECO:0000256" key="1">
    <source>
        <dbReference type="ARBA" id="ARBA00022490"/>
    </source>
</evidence>
<dbReference type="FunFam" id="3.90.1170.40:FF:000002">
    <property type="entry name" value="Molybdopterin synthase catalytic subunit"/>
    <property type="match status" value="1"/>
</dbReference>
<dbReference type="CTD" id="43017"/>
<dbReference type="GO" id="GO:1990140">
    <property type="term" value="C:molybdopterin synthase complex"/>
    <property type="evidence" value="ECO:0007669"/>
    <property type="project" value="UniProtKB-UniRule"/>
</dbReference>
<evidence type="ECO:0000256" key="3">
    <source>
        <dbReference type="ARBA" id="ARBA00023150"/>
    </source>
</evidence>
<sequence length="381" mass="43987">MDAPKNFVKLQQEELNITDIINLVVAPNCGAVSNFIGITRDNFDNKKVLRLEYEAYEPMALKEINAICSKIRSQWNVHHIAVYHRLGQVPVTKASVVIAVSSAHREESLKAVEYAINALKASVPIWKKEVYDTKEAQWKENKECAWSNISDTIDVQESKDITISNEVVETVVEYDDEEEEEEEPNVIIDPNIVQIRATPDELNHRISSFIERKRQQVNIVNVREFCCHRDQDGESEDSCARVDAILIRRKDSKSHVKVHRVLNAWGPQTVDQRTLHKAIMSGTDQTNSNYSSVLNERFSTTEKILGINRPVPKDVYERLKNIEDRILYLEGISPEYKDLWKAEDMNNLKGTYKPVRKRTYSMAELDSKLHDLEDKYVKKMK</sequence>
<dbReference type="KEGG" id="ccal:108626709"/>
<dbReference type="Proteomes" id="UP000694925">
    <property type="component" value="Unplaced"/>
</dbReference>
<dbReference type="Pfam" id="PF02391">
    <property type="entry name" value="MoaE"/>
    <property type="match status" value="1"/>
</dbReference>
<comment type="miscellaneous">
    <text evidence="4">This protein is produced by a bicistronic gene which also produces the large subunit (MOCS2A).</text>
</comment>
<keyword evidence="5" id="KW-1185">Reference proteome</keyword>
<keyword evidence="1 4" id="KW-0963">Cytoplasm</keyword>
<dbReference type="GO" id="GO:0030366">
    <property type="term" value="F:molybdopterin synthase activity"/>
    <property type="evidence" value="ECO:0007669"/>
    <property type="project" value="UniProtKB-UniRule"/>
</dbReference>
<dbReference type="AlphaFoldDB" id="A0AAJ7J2D7"/>
<dbReference type="GeneID" id="108626709"/>
<accession>A0AAJ7J2D7</accession>
<feature type="binding site" evidence="4">
    <location>
        <begin position="127"/>
        <end position="129"/>
    </location>
    <ligand>
        <name>substrate</name>
    </ligand>
</feature>
<dbReference type="GO" id="GO:0006777">
    <property type="term" value="P:Mo-molybdopterin cofactor biosynthetic process"/>
    <property type="evidence" value="ECO:0007669"/>
    <property type="project" value="UniProtKB-UniRule"/>
</dbReference>
<keyword evidence="2 4" id="KW-0808">Transferase</keyword>
<gene>
    <name evidence="6" type="primary">LOC108626709</name>
    <name evidence="4" type="synonym">Mocs2</name>
</gene>
<reference evidence="6" key="1">
    <citation type="submission" date="2025-08" db="UniProtKB">
        <authorList>
            <consortium name="RefSeq"/>
        </authorList>
    </citation>
    <scope>IDENTIFICATION</scope>
    <source>
        <tissue evidence="6">Whole body</tissue>
    </source>
</reference>
<comment type="subunit">
    <text evidence="4">Heterotetramer; composed of 2 small (MOCS2A) and 2 large (MOCS2B) subunits.</text>
</comment>
<evidence type="ECO:0000256" key="2">
    <source>
        <dbReference type="ARBA" id="ARBA00022679"/>
    </source>
</evidence>
<comment type="function">
    <text evidence="4">Catalytic subunit of the molybdopterin synthase complex, a complex that catalyzes the conversion of precursor Z into molybdopterin. Acts by mediating the incorporation of 2 sulfur atoms from thiocarboxylated MOCS2A into precursor Z to generate a dithiolene group.</text>
</comment>
<dbReference type="EC" id="2.8.1.12" evidence="4"/>
<dbReference type="CDD" id="cd00756">
    <property type="entry name" value="MoaE"/>
    <property type="match status" value="1"/>
</dbReference>
<comment type="catalytic activity">
    <reaction evidence="4">
        <text>2 [molybdopterin-synthase sulfur-carrier protein]-C-terminal-Gly-aminoethanethioate + cyclic pyranopterin phosphate + H2O = molybdopterin + 2 [molybdopterin-synthase sulfur-carrier protein]-C-terminal Gly-Gly + 2 H(+)</text>
        <dbReference type="Rhea" id="RHEA:26333"/>
        <dbReference type="Rhea" id="RHEA-COMP:12202"/>
        <dbReference type="Rhea" id="RHEA-COMP:19907"/>
        <dbReference type="ChEBI" id="CHEBI:15377"/>
        <dbReference type="ChEBI" id="CHEBI:15378"/>
        <dbReference type="ChEBI" id="CHEBI:58698"/>
        <dbReference type="ChEBI" id="CHEBI:59648"/>
        <dbReference type="ChEBI" id="CHEBI:90778"/>
        <dbReference type="ChEBI" id="CHEBI:232372"/>
        <dbReference type="EC" id="2.8.1.12"/>
    </reaction>
</comment>
<organism evidence="5 6">
    <name type="scientific">Ceratina calcarata</name>
    <dbReference type="NCBI Taxonomy" id="156304"/>
    <lineage>
        <taxon>Eukaryota</taxon>
        <taxon>Metazoa</taxon>
        <taxon>Ecdysozoa</taxon>
        <taxon>Arthropoda</taxon>
        <taxon>Hexapoda</taxon>
        <taxon>Insecta</taxon>
        <taxon>Pterygota</taxon>
        <taxon>Neoptera</taxon>
        <taxon>Endopterygota</taxon>
        <taxon>Hymenoptera</taxon>
        <taxon>Apocrita</taxon>
        <taxon>Aculeata</taxon>
        <taxon>Apoidea</taxon>
        <taxon>Anthophila</taxon>
        <taxon>Apidae</taxon>
        <taxon>Ceratina</taxon>
        <taxon>Zadontomerus</taxon>
    </lineage>
</organism>
<dbReference type="Gene3D" id="3.90.1170.40">
    <property type="entry name" value="Molybdopterin biosynthesis MoaE subunit"/>
    <property type="match status" value="1"/>
</dbReference>
<dbReference type="InterPro" id="IPR036563">
    <property type="entry name" value="MoaE_sf"/>
</dbReference>
<dbReference type="InterPro" id="IPR028888">
    <property type="entry name" value="MOCS2B_euk"/>
</dbReference>
<evidence type="ECO:0000313" key="6">
    <source>
        <dbReference type="RefSeq" id="XP_017883019.1"/>
    </source>
</evidence>
<dbReference type="PANTHER" id="PTHR23404">
    <property type="entry name" value="MOLYBDOPTERIN SYNTHASE RELATED"/>
    <property type="match status" value="1"/>
</dbReference>
<feature type="binding site" evidence="4">
    <location>
        <position position="120"/>
    </location>
    <ligand>
        <name>substrate</name>
    </ligand>
</feature>
<evidence type="ECO:0000256" key="4">
    <source>
        <dbReference type="HAMAP-Rule" id="MF_03052"/>
    </source>
</evidence>
<protein>
    <recommendedName>
        <fullName evidence="4">Molybdopterin synthase catalytic subunit</fullName>
        <ecNumber evidence="4">2.8.1.12</ecNumber>
    </recommendedName>
    <alternativeName>
        <fullName evidence="4">Molybdenum cofactor synthesis protein 2 large subunit</fullName>
    </alternativeName>
    <alternativeName>
        <fullName evidence="4">Molybdenum cofactor synthesis protein 2B</fullName>
        <shortName evidence="4">MOCS2B</shortName>
    </alternativeName>
</protein>
<dbReference type="HAMAP" id="MF_03052">
    <property type="entry name" value="MOC2B"/>
    <property type="match status" value="1"/>
</dbReference>
<keyword evidence="3 4" id="KW-0501">Molybdenum cofactor biosynthesis</keyword>
<comment type="pathway">
    <text evidence="4">Cofactor biosynthesis; molybdopterin biosynthesis.</text>
</comment>
<feature type="binding site" evidence="4">
    <location>
        <begin position="104"/>
        <end position="105"/>
    </location>
    <ligand>
        <name>substrate</name>
    </ligand>
</feature>
<name>A0AAJ7J2D7_9HYME</name>
<comment type="similarity">
    <text evidence="4">Belongs to the MoaE family. MOCS2B subfamily.</text>
</comment>
<proteinExistence type="inferred from homology"/>
<dbReference type="InterPro" id="IPR003448">
    <property type="entry name" value="Mopterin_biosynth_MoaE"/>
</dbReference>